<feature type="non-terminal residue" evidence="1">
    <location>
        <position position="1"/>
    </location>
</feature>
<evidence type="ECO:0000313" key="1">
    <source>
        <dbReference type="EMBL" id="CAG7832529.1"/>
    </source>
</evidence>
<proteinExistence type="predicted"/>
<comment type="caution">
    <text evidence="1">The sequence shown here is derived from an EMBL/GenBank/DDBJ whole genome shotgun (WGS) entry which is preliminary data.</text>
</comment>
<gene>
    <name evidence="1" type="ORF">AFUS01_LOCUS42209</name>
</gene>
<dbReference type="Proteomes" id="UP000708208">
    <property type="component" value="Unassembled WGS sequence"/>
</dbReference>
<reference evidence="1" key="1">
    <citation type="submission" date="2021-06" db="EMBL/GenBank/DDBJ databases">
        <authorList>
            <person name="Hodson N. C."/>
            <person name="Mongue J. A."/>
            <person name="Jaron S. K."/>
        </authorList>
    </citation>
    <scope>NUCLEOTIDE SEQUENCE</scope>
</reference>
<dbReference type="EMBL" id="CAJVCH010565512">
    <property type="protein sequence ID" value="CAG7832529.1"/>
    <property type="molecule type" value="Genomic_DNA"/>
</dbReference>
<organism evidence="1 2">
    <name type="scientific">Allacma fusca</name>
    <dbReference type="NCBI Taxonomy" id="39272"/>
    <lineage>
        <taxon>Eukaryota</taxon>
        <taxon>Metazoa</taxon>
        <taxon>Ecdysozoa</taxon>
        <taxon>Arthropoda</taxon>
        <taxon>Hexapoda</taxon>
        <taxon>Collembola</taxon>
        <taxon>Symphypleona</taxon>
        <taxon>Sminthuridae</taxon>
        <taxon>Allacma</taxon>
    </lineage>
</organism>
<accession>A0A8J2PT49</accession>
<dbReference type="AlphaFoldDB" id="A0A8J2PT49"/>
<sequence length="93" mass="10808">FSFGSIKNYPQLPSSQEFLQLVVLKVVQEQSGSPIFRSLLKLHFNNGNPVLYLHIQILRFKVFSYRDADTELTLADFHNSMDRINWASNDFTN</sequence>
<evidence type="ECO:0000313" key="2">
    <source>
        <dbReference type="Proteomes" id="UP000708208"/>
    </source>
</evidence>
<keyword evidence="2" id="KW-1185">Reference proteome</keyword>
<name>A0A8J2PT49_9HEXA</name>
<protein>
    <submittedName>
        <fullName evidence="1">Uncharacterized protein</fullName>
    </submittedName>
</protein>